<dbReference type="WBParaSite" id="ACRNAN_scaffold643.g7023.t1">
    <property type="protein sequence ID" value="ACRNAN_scaffold643.g7023.t1"/>
    <property type="gene ID" value="ACRNAN_scaffold643.g7023"/>
</dbReference>
<dbReference type="PANTHER" id="PTHR24075">
    <property type="entry name" value="SEC63 DOMAIN-CONTAINING"/>
    <property type="match status" value="1"/>
</dbReference>
<comment type="subcellular location">
    <subcellularLocation>
        <location evidence="1">Endoplasmic reticulum membrane</location>
        <topology evidence="1">Multi-pass membrane protein</topology>
    </subcellularLocation>
</comment>
<dbReference type="Gene3D" id="2.60.40.150">
    <property type="entry name" value="C2 domain"/>
    <property type="match status" value="1"/>
</dbReference>
<dbReference type="InterPro" id="IPR014756">
    <property type="entry name" value="Ig_E-set"/>
</dbReference>
<evidence type="ECO:0000259" key="11">
    <source>
        <dbReference type="PROSITE" id="PS50076"/>
    </source>
</evidence>
<dbReference type="PANTHER" id="PTHR24075:SF0">
    <property type="entry name" value="TRANSLOCATION PROTEIN SEC63 HOMOLOG"/>
    <property type="match status" value="1"/>
</dbReference>
<sequence length="756" mass="87656">MGRAQFEYDEVGNTFYYVVVSFYAVVLVPLTYYLWPALPKHKVIIDKSGCQCEGCLKKRGRKEAVKPWEHTKRAIKFIVLVVLWIIFIFLAMKVSQIEHEHVEYDPYKILGLDQGADVTEVKKKYRELSKTHHPDRGGDAQMFDNIAKAYQALTDDEARENWEKYGNPDGPKATTFGIALPKWIVSERYGVWVLAFYGFLFMLILPGAVWWWWSNSIKYSADKVLLETTRLYICFLQKTPSMDINRTIMVLAGSFEFWKRFNSEIVERESDDIEVPRLMKELRNLHENKKEPPFNHPWSIKARSLLHAYLSRVYITSKFLETDQEYMIGRSVSLIEEFVRIMIQMIFGLPHQRAPTFETFENSLRLFPMFVQALWPKDSTLMQLPHLTEQNIPFLRRKRVISCADLANLNEFKRRALLNTVTDEQYEDIVNVLMMMPRLEVETEIEVQGEDDKHTVTIGSVVTVKVTLRRSPLLDHKKREQELAEGPKIVEKEEKDEEESQQNKRKVWEKQPKKKTKKGGKGGNKPPAKKKPAATTSAEAEKATDGPASNHVSPKAKSKKSEEKKPLLENEEDSGSVSDTENSEEEDFSNVEAEKSDEESVSDFEPNQNNEEDDEWDEEGIIKKESLLESEPTTHHPVHCPYYPKDKYEWWYLYLVDRKSRRLASMVVPCKTLDKEKTVEIKFSAPPQKGSCYFILHVRSDSYMDCDYTQDLKIEVQPAKEAPPVKYEDTEEEGEERAHSDASSQYTEDSASDADD</sequence>
<dbReference type="GO" id="GO:0006614">
    <property type="term" value="P:SRP-dependent cotranslational protein targeting to membrane"/>
    <property type="evidence" value="ECO:0007669"/>
    <property type="project" value="TreeGrafter"/>
</dbReference>
<dbReference type="Gene3D" id="1.10.3380.10">
    <property type="entry name" value="Sec63 N-terminal domain-like domain"/>
    <property type="match status" value="1"/>
</dbReference>
<dbReference type="InterPro" id="IPR001623">
    <property type="entry name" value="DnaJ_domain"/>
</dbReference>
<feature type="transmembrane region" description="Helical" evidence="10">
    <location>
        <begin position="15"/>
        <end position="35"/>
    </location>
</feature>
<dbReference type="SUPFAM" id="SSF81296">
    <property type="entry name" value="E set domains"/>
    <property type="match status" value="1"/>
</dbReference>
<dbReference type="Gene3D" id="1.10.150.20">
    <property type="entry name" value="5' to 3' exonuclease, C-terminal subdomain"/>
    <property type="match status" value="1"/>
</dbReference>
<dbReference type="Proteomes" id="UP000887540">
    <property type="component" value="Unplaced"/>
</dbReference>
<evidence type="ECO:0000256" key="3">
    <source>
        <dbReference type="ARBA" id="ARBA00022692"/>
    </source>
</evidence>
<feature type="region of interest" description="Disordered" evidence="9">
    <location>
        <begin position="477"/>
        <end position="617"/>
    </location>
</feature>
<organism evidence="12 13">
    <name type="scientific">Acrobeloides nanus</name>
    <dbReference type="NCBI Taxonomy" id="290746"/>
    <lineage>
        <taxon>Eukaryota</taxon>
        <taxon>Metazoa</taxon>
        <taxon>Ecdysozoa</taxon>
        <taxon>Nematoda</taxon>
        <taxon>Chromadorea</taxon>
        <taxon>Rhabditida</taxon>
        <taxon>Tylenchina</taxon>
        <taxon>Cephalobomorpha</taxon>
        <taxon>Cephaloboidea</taxon>
        <taxon>Cephalobidae</taxon>
        <taxon>Acrobeloides</taxon>
    </lineage>
</organism>
<evidence type="ECO:0000256" key="4">
    <source>
        <dbReference type="ARBA" id="ARBA00022824"/>
    </source>
</evidence>
<dbReference type="GO" id="GO:0006620">
    <property type="term" value="P:post-translational protein targeting to endoplasmic reticulum membrane"/>
    <property type="evidence" value="ECO:0007669"/>
    <property type="project" value="TreeGrafter"/>
</dbReference>
<evidence type="ECO:0000313" key="12">
    <source>
        <dbReference type="Proteomes" id="UP000887540"/>
    </source>
</evidence>
<evidence type="ECO:0000256" key="5">
    <source>
        <dbReference type="ARBA" id="ARBA00022927"/>
    </source>
</evidence>
<dbReference type="InterPro" id="IPR004179">
    <property type="entry name" value="Sec63-dom"/>
</dbReference>
<dbReference type="InterPro" id="IPR036869">
    <property type="entry name" value="J_dom_sf"/>
</dbReference>
<dbReference type="Pfam" id="PF02889">
    <property type="entry name" value="Sec63"/>
    <property type="match status" value="1"/>
</dbReference>
<dbReference type="SMART" id="SM00973">
    <property type="entry name" value="Sec63"/>
    <property type="match status" value="1"/>
</dbReference>
<feature type="region of interest" description="Disordered" evidence="9">
    <location>
        <begin position="715"/>
        <end position="756"/>
    </location>
</feature>
<keyword evidence="4" id="KW-0256">Endoplasmic reticulum</keyword>
<evidence type="ECO:0000256" key="1">
    <source>
        <dbReference type="ARBA" id="ARBA00004477"/>
    </source>
</evidence>
<dbReference type="FunFam" id="1.10.287.110:FF:000063">
    <property type="entry name" value="Translocation protein SEC63"/>
    <property type="match status" value="1"/>
</dbReference>
<dbReference type="Gene3D" id="1.10.287.110">
    <property type="entry name" value="DnaJ domain"/>
    <property type="match status" value="1"/>
</dbReference>
<feature type="transmembrane region" description="Helical" evidence="10">
    <location>
        <begin position="74"/>
        <end position="92"/>
    </location>
</feature>
<dbReference type="GO" id="GO:0031207">
    <property type="term" value="C:Sec62/Sec63 complex"/>
    <property type="evidence" value="ECO:0007669"/>
    <property type="project" value="TreeGrafter"/>
</dbReference>
<evidence type="ECO:0000256" key="7">
    <source>
        <dbReference type="ARBA" id="ARBA00023136"/>
    </source>
</evidence>
<evidence type="ECO:0000256" key="8">
    <source>
        <dbReference type="ARBA" id="ARBA00023186"/>
    </source>
</evidence>
<keyword evidence="6 10" id="KW-1133">Transmembrane helix</keyword>
<keyword evidence="3 10" id="KW-0812">Transmembrane</keyword>
<feature type="transmembrane region" description="Helical" evidence="10">
    <location>
        <begin position="189"/>
        <end position="213"/>
    </location>
</feature>
<evidence type="ECO:0000313" key="13">
    <source>
        <dbReference type="WBParaSite" id="ACRNAN_scaffold643.g7023.t1"/>
    </source>
</evidence>
<accession>A0A914EAD3</accession>
<dbReference type="AlphaFoldDB" id="A0A914EAD3"/>
<dbReference type="SUPFAM" id="SSF46565">
    <property type="entry name" value="Chaperone J-domain"/>
    <property type="match status" value="1"/>
</dbReference>
<keyword evidence="12" id="KW-1185">Reference proteome</keyword>
<name>A0A914EAD3_9BILA</name>
<dbReference type="InterPro" id="IPR035892">
    <property type="entry name" value="C2_domain_sf"/>
</dbReference>
<reference evidence="13" key="1">
    <citation type="submission" date="2022-11" db="UniProtKB">
        <authorList>
            <consortium name="WormBaseParasite"/>
        </authorList>
    </citation>
    <scope>IDENTIFICATION</scope>
</reference>
<protein>
    <submittedName>
        <fullName evidence="13">J domain-containing protein</fullName>
    </submittedName>
</protein>
<dbReference type="CDD" id="cd06257">
    <property type="entry name" value="DnaJ"/>
    <property type="match status" value="1"/>
</dbReference>
<keyword evidence="8" id="KW-0143">Chaperone</keyword>
<evidence type="ECO:0000256" key="6">
    <source>
        <dbReference type="ARBA" id="ARBA00022989"/>
    </source>
</evidence>
<dbReference type="SMART" id="SM00271">
    <property type="entry name" value="DnaJ"/>
    <property type="match status" value="1"/>
</dbReference>
<dbReference type="GO" id="GO:0008320">
    <property type="term" value="F:protein transmembrane transporter activity"/>
    <property type="evidence" value="ECO:0007669"/>
    <property type="project" value="TreeGrafter"/>
</dbReference>
<feature type="domain" description="J" evidence="11">
    <location>
        <begin position="105"/>
        <end position="166"/>
    </location>
</feature>
<keyword evidence="5" id="KW-0653">Protein transport</keyword>
<dbReference type="SUPFAM" id="SSF158702">
    <property type="entry name" value="Sec63 N-terminal domain-like"/>
    <property type="match status" value="1"/>
</dbReference>
<dbReference type="Pfam" id="PF00226">
    <property type="entry name" value="DnaJ"/>
    <property type="match status" value="1"/>
</dbReference>
<dbReference type="PRINTS" id="PR00625">
    <property type="entry name" value="JDOMAIN"/>
</dbReference>
<evidence type="ECO:0000256" key="10">
    <source>
        <dbReference type="SAM" id="Phobius"/>
    </source>
</evidence>
<feature type="compositionally biased region" description="Acidic residues" evidence="9">
    <location>
        <begin position="581"/>
        <end position="602"/>
    </location>
</feature>
<dbReference type="GO" id="GO:0003723">
    <property type="term" value="F:RNA binding"/>
    <property type="evidence" value="ECO:0007669"/>
    <property type="project" value="TreeGrafter"/>
</dbReference>
<feature type="compositionally biased region" description="Basic and acidic residues" evidence="9">
    <location>
        <begin position="559"/>
        <end position="568"/>
    </location>
</feature>
<dbReference type="PROSITE" id="PS50076">
    <property type="entry name" value="DNAJ_2"/>
    <property type="match status" value="1"/>
</dbReference>
<evidence type="ECO:0000256" key="9">
    <source>
        <dbReference type="SAM" id="MobiDB-lite"/>
    </source>
</evidence>
<proteinExistence type="predicted"/>
<keyword evidence="7 10" id="KW-0472">Membrane</keyword>
<evidence type="ECO:0000256" key="2">
    <source>
        <dbReference type="ARBA" id="ARBA00022448"/>
    </source>
</evidence>
<keyword evidence="2" id="KW-0813">Transport</keyword>